<reference evidence="1 2" key="1">
    <citation type="journal article" date="2018" name="PLoS Genet.">
        <title>Population sequencing reveals clonal diversity and ancestral inbreeding in the grapevine cultivar Chardonnay.</title>
        <authorList>
            <person name="Roach M.J."/>
            <person name="Johnson D.L."/>
            <person name="Bohlmann J."/>
            <person name="van Vuuren H.J."/>
            <person name="Jones S.J."/>
            <person name="Pretorius I.S."/>
            <person name="Schmidt S.A."/>
            <person name="Borneman A.R."/>
        </authorList>
    </citation>
    <scope>NUCLEOTIDE SEQUENCE [LARGE SCALE GENOMIC DNA]</scope>
    <source>
        <strain evidence="2">cv. Chardonnay</strain>
        <tissue evidence="1">Leaf</tissue>
    </source>
</reference>
<sequence>MAAKSFRNKRVISQPCNILPSAWSDLLGMTDFKASVIHVSELSIALPWIPKNSTQSWIALDLIDQGLVNLGQLSVTTNPLPAHSTHAVPPPPGEPIVLDDGYEVDIVGSQTFTPFSLISDWIPFELTPIAPLTTTRQGPPAPFILRLDDDDLEGRDVQIVTRSGRVAQPPPLVARPFDGVVSHEEVRREDDEILRQLQSTQARISIWSLLASSSTHRDATGFELDPRRDHQYLGGVDSHDDGRQGHIVPSVLLDNGSALNVCPLATAIALGYAPSDFGTSTQTVRAYDSTKREVMGRPWIHRAGAIPSSLHQKVKFIHDGQTLEVGDFGRDLVAMSFDQHSSTVVLDMMRGMSFMPGLGLGRRQHGPMEFVATVDHDTPFGLGFVPTKADYRYMAHLHRERVRARLTCTPFDYPLGDETSGAPVSVMIAPSSPDRASFLSLCFPEETTEYGVDFEPTGVTDGVVPYDEYRDEMDMNVGQIVEVVQPEFASPFDMFGVSAIDVAEETQTVLVITTQKVLFDSL</sequence>
<dbReference type="Proteomes" id="UP000288805">
    <property type="component" value="Unassembled WGS sequence"/>
</dbReference>
<organism evidence="1 2">
    <name type="scientific">Vitis vinifera</name>
    <name type="common">Grape</name>
    <dbReference type="NCBI Taxonomy" id="29760"/>
    <lineage>
        <taxon>Eukaryota</taxon>
        <taxon>Viridiplantae</taxon>
        <taxon>Streptophyta</taxon>
        <taxon>Embryophyta</taxon>
        <taxon>Tracheophyta</taxon>
        <taxon>Spermatophyta</taxon>
        <taxon>Magnoliopsida</taxon>
        <taxon>eudicotyledons</taxon>
        <taxon>Gunneridae</taxon>
        <taxon>Pentapetalae</taxon>
        <taxon>rosids</taxon>
        <taxon>Vitales</taxon>
        <taxon>Vitaceae</taxon>
        <taxon>Viteae</taxon>
        <taxon>Vitis</taxon>
    </lineage>
</organism>
<dbReference type="EMBL" id="QGNW01002734">
    <property type="protein sequence ID" value="RVW11729.1"/>
    <property type="molecule type" value="Genomic_DNA"/>
</dbReference>
<name>A0A438BLA5_VITVI</name>
<proteinExistence type="predicted"/>
<comment type="caution">
    <text evidence="1">The sequence shown here is derived from an EMBL/GenBank/DDBJ whole genome shotgun (WGS) entry which is preliminary data.</text>
</comment>
<accession>A0A438BLA5</accession>
<dbReference type="AlphaFoldDB" id="A0A438BLA5"/>
<evidence type="ECO:0000313" key="1">
    <source>
        <dbReference type="EMBL" id="RVW11729.1"/>
    </source>
</evidence>
<gene>
    <name evidence="1" type="ORF">CK203_110100</name>
</gene>
<protein>
    <submittedName>
        <fullName evidence="1">Uncharacterized protein</fullName>
    </submittedName>
</protein>
<evidence type="ECO:0000313" key="2">
    <source>
        <dbReference type="Proteomes" id="UP000288805"/>
    </source>
</evidence>